<feature type="binding site" evidence="11">
    <location>
        <begin position="124"/>
        <end position="129"/>
    </location>
    <ligand>
        <name>ATP</name>
        <dbReference type="ChEBI" id="CHEBI:30616"/>
    </ligand>
</feature>
<dbReference type="SMART" id="SM00387">
    <property type="entry name" value="HATPase_c"/>
    <property type="match status" value="1"/>
</dbReference>
<evidence type="ECO:0000256" key="9">
    <source>
        <dbReference type="ARBA" id="ARBA00070675"/>
    </source>
</evidence>
<comment type="caution">
    <text evidence="10">Lacks conserved residue(s) required for the propagation of feature annotation.</text>
</comment>
<dbReference type="InterPro" id="IPR003594">
    <property type="entry name" value="HATPase_dom"/>
</dbReference>
<feature type="domain" description="Histidine kinase/HSP90-like ATPase" evidence="12">
    <location>
        <begin position="29"/>
        <end position="186"/>
    </location>
</feature>
<evidence type="ECO:0000313" key="14">
    <source>
        <dbReference type="Proteomes" id="UP000215134"/>
    </source>
</evidence>
<comment type="function">
    <text evidence="8 10">Molecular chaperone. Has ATPase activity.</text>
</comment>
<dbReference type="Gene3D" id="3.30.230.80">
    <property type="match status" value="1"/>
</dbReference>
<dbReference type="Proteomes" id="UP000215134">
    <property type="component" value="Chromosome 1"/>
</dbReference>
<feature type="region of interest" description="A; substrate-binding" evidence="10">
    <location>
        <begin position="1"/>
        <end position="336"/>
    </location>
</feature>
<evidence type="ECO:0000256" key="5">
    <source>
        <dbReference type="ARBA" id="ARBA00022840"/>
    </source>
</evidence>
<dbReference type="FunFam" id="3.30.230.80:FF:000002">
    <property type="entry name" value="Molecular chaperone HtpG"/>
    <property type="match status" value="1"/>
</dbReference>
<keyword evidence="14" id="KW-1185">Reference proteome</keyword>
<dbReference type="NCBIfam" id="NF003555">
    <property type="entry name" value="PRK05218.1"/>
    <property type="match status" value="1"/>
</dbReference>
<name>A0A240BH37_SERFI</name>
<accession>A0A240BH37</accession>
<dbReference type="GO" id="GO:0051082">
    <property type="term" value="F:unfolded protein binding"/>
    <property type="evidence" value="ECO:0007669"/>
    <property type="project" value="UniProtKB-UniRule"/>
</dbReference>
<feature type="binding site" evidence="11">
    <location>
        <position position="336"/>
    </location>
    <ligand>
        <name>ATP</name>
        <dbReference type="ChEBI" id="CHEBI:30616"/>
    </ligand>
</feature>
<dbReference type="InterPro" id="IPR019805">
    <property type="entry name" value="Heat_shock_protein_90_CS"/>
</dbReference>
<feature type="binding site" evidence="11">
    <location>
        <position position="101"/>
    </location>
    <ligand>
        <name>ATP</name>
        <dbReference type="ChEBI" id="CHEBI:30616"/>
    </ligand>
</feature>
<dbReference type="GO" id="GO:0005524">
    <property type="term" value="F:ATP binding"/>
    <property type="evidence" value="ECO:0007669"/>
    <property type="project" value="UniProtKB-UniRule"/>
</dbReference>
<keyword evidence="4 10" id="KW-0547">Nucleotide-binding</keyword>
<reference evidence="13 14" key="1">
    <citation type="submission" date="2017-06" db="EMBL/GenBank/DDBJ databases">
        <authorList>
            <consortium name="Pathogen Informatics"/>
        </authorList>
    </citation>
    <scope>NUCLEOTIDE SEQUENCE [LARGE SCALE GENOMIC DNA]</scope>
    <source>
        <strain evidence="13 14">NCTC12148</strain>
    </source>
</reference>
<proteinExistence type="inferred from homology"/>
<keyword evidence="3 10" id="KW-0963">Cytoplasm</keyword>
<dbReference type="HAMAP" id="MF_00505">
    <property type="entry name" value="HSP90"/>
    <property type="match status" value="1"/>
</dbReference>
<dbReference type="PROSITE" id="PS00298">
    <property type="entry name" value="HSP90"/>
    <property type="match status" value="1"/>
</dbReference>
<keyword evidence="5 10" id="KW-0067">ATP-binding</keyword>
<evidence type="ECO:0000256" key="10">
    <source>
        <dbReference type="HAMAP-Rule" id="MF_00505"/>
    </source>
</evidence>
<dbReference type="SUPFAM" id="SSF110942">
    <property type="entry name" value="HSP90 C-terminal domain"/>
    <property type="match status" value="1"/>
</dbReference>
<dbReference type="InterPro" id="IPR036890">
    <property type="entry name" value="HATPase_C_sf"/>
</dbReference>
<evidence type="ECO:0000256" key="4">
    <source>
        <dbReference type="ARBA" id="ARBA00022741"/>
    </source>
</evidence>
<sequence length="623" mass="70825">MSMKGQETRGFQSEVKQLLHLMIHSLYSNKEIFLRELISNASDAADKLRFRALSAPDLYEGDGELRVRLSFDKEQRTLTIADNGIGMRREEVIENLGTIAKSGTKAFLESIGSDQAKDSQLIGQFGVGFYSAFIVADKVTVRTRAAGAAADEGVFWESEGEGDYRIADIGKETRGTEITLHLREGEDEYLDAWRLRSVIGKYSDHIALPVEIESKNEEDGTVTWEKINKAQALWTRSKADVTDEEYKEFYKHVAHDFTDPLSWSHNRVEGKQEYTSLLYIPAQAPWDMWNRDHKHGLKLYVQRVFIMDDAEQFMPNYLRFVRGLIDSNDLPLNVSREILQDSRVTQNLRGALTKRVLQMLDKLAKDDAEGYQKFWQQFGLVLKEGPAEDNGNQEAIARLLRFASTRGDSSAQTLSLEEYVGRMAEGQEKIYYITADSYAAAKSSPHLELFRKKGIEVLLLSDRIDEWMMSYLTEFDGKPFQSVSKADEALDKLADETEEQKAAEKQLEPFIDRVKTLLGERVKDVRLTHRLTDTPAIVVTDADEMSTQMAKLFAAAGQQAPEVKYIFELNPEHALVKRASDVGDNEQFAEWVDLLLDQALLAERGTLEDPNQFIRRMNKLLSA</sequence>
<evidence type="ECO:0000256" key="11">
    <source>
        <dbReference type="PIRSR" id="PIRSR002583-1"/>
    </source>
</evidence>
<dbReference type="GO" id="GO:0005737">
    <property type="term" value="C:cytoplasm"/>
    <property type="evidence" value="ECO:0007669"/>
    <property type="project" value="UniProtKB-SubCell"/>
</dbReference>
<dbReference type="Pfam" id="PF00183">
    <property type="entry name" value="HSP90"/>
    <property type="match status" value="1"/>
</dbReference>
<dbReference type="Gene3D" id="3.40.50.11260">
    <property type="match status" value="1"/>
</dbReference>
<dbReference type="FunFam" id="3.40.50.11260:FF:000002">
    <property type="entry name" value="Molecular chaperone HtpG"/>
    <property type="match status" value="1"/>
</dbReference>
<dbReference type="AlphaFoldDB" id="A0A240BH37"/>
<dbReference type="PIRSF" id="PIRSF002583">
    <property type="entry name" value="Hsp90"/>
    <property type="match status" value="1"/>
</dbReference>
<evidence type="ECO:0000256" key="8">
    <source>
        <dbReference type="ARBA" id="ARBA00058590"/>
    </source>
</evidence>
<feature type="region of interest" description="C" evidence="10">
    <location>
        <begin position="552"/>
        <end position="623"/>
    </location>
</feature>
<organism evidence="13 14">
    <name type="scientific">Serratia ficaria</name>
    <dbReference type="NCBI Taxonomy" id="61651"/>
    <lineage>
        <taxon>Bacteria</taxon>
        <taxon>Pseudomonadati</taxon>
        <taxon>Pseudomonadota</taxon>
        <taxon>Gammaproteobacteria</taxon>
        <taxon>Enterobacterales</taxon>
        <taxon>Yersiniaceae</taxon>
        <taxon>Serratia</taxon>
    </lineage>
</organism>
<comment type="subcellular location">
    <subcellularLocation>
        <location evidence="1 10">Cytoplasm</location>
    </subcellularLocation>
</comment>
<keyword evidence="7 10" id="KW-0143">Chaperone</keyword>
<feature type="binding site" evidence="11">
    <location>
        <position position="82"/>
    </location>
    <ligand>
        <name>ATP</name>
        <dbReference type="ChEBI" id="CHEBI:30616"/>
    </ligand>
</feature>
<dbReference type="KEGG" id="sfj:SAMEA4384070_1165"/>
<comment type="similarity">
    <text evidence="2 10">Belongs to the heat shock protein 90 family.</text>
</comment>
<dbReference type="Gene3D" id="3.30.565.10">
    <property type="entry name" value="Histidine kinase-like ATPase, C-terminal domain"/>
    <property type="match status" value="1"/>
</dbReference>
<dbReference type="PRINTS" id="PR00775">
    <property type="entry name" value="HEATSHOCK90"/>
</dbReference>
<dbReference type="SUPFAM" id="SSF55874">
    <property type="entry name" value="ATPase domain of HSP90 chaperone/DNA topoisomerase II/histidine kinase"/>
    <property type="match status" value="1"/>
</dbReference>
<protein>
    <recommendedName>
        <fullName evidence="9 10">Chaperone protein HtpG</fullName>
    </recommendedName>
    <alternativeName>
        <fullName evidence="10">Heat shock protein HtpG</fullName>
    </alternativeName>
    <alternativeName>
        <fullName evidence="10">High temperature protein G</fullName>
    </alternativeName>
</protein>
<dbReference type="EMBL" id="LT906479">
    <property type="protein sequence ID" value="SNV94995.1"/>
    <property type="molecule type" value="Genomic_DNA"/>
</dbReference>
<dbReference type="STRING" id="1411141.GCA_001590885_01818"/>
<dbReference type="SUPFAM" id="SSF54211">
    <property type="entry name" value="Ribosomal protein S5 domain 2-like"/>
    <property type="match status" value="1"/>
</dbReference>
<dbReference type="GO" id="GO:0140662">
    <property type="term" value="F:ATP-dependent protein folding chaperone"/>
    <property type="evidence" value="ECO:0007669"/>
    <property type="project" value="InterPro"/>
</dbReference>
<feature type="binding site" evidence="11">
    <location>
        <position position="95"/>
    </location>
    <ligand>
        <name>ATP</name>
        <dbReference type="ChEBI" id="CHEBI:30616"/>
    </ligand>
</feature>
<comment type="subunit">
    <text evidence="10">Homodimer.</text>
</comment>
<dbReference type="PANTHER" id="PTHR11528">
    <property type="entry name" value="HEAT SHOCK PROTEIN 90 FAMILY MEMBER"/>
    <property type="match status" value="1"/>
</dbReference>
<dbReference type="GO" id="GO:0016887">
    <property type="term" value="F:ATP hydrolysis activity"/>
    <property type="evidence" value="ECO:0007669"/>
    <property type="project" value="InterPro"/>
</dbReference>
<feature type="binding site" evidence="11">
    <location>
        <begin position="102"/>
        <end position="103"/>
    </location>
    <ligand>
        <name>ATP</name>
        <dbReference type="ChEBI" id="CHEBI:30616"/>
    </ligand>
</feature>
<dbReference type="InterPro" id="IPR020568">
    <property type="entry name" value="Ribosomal_Su5_D2-typ_SF"/>
</dbReference>
<dbReference type="CDD" id="cd16927">
    <property type="entry name" value="HATPase_Hsp90-like"/>
    <property type="match status" value="1"/>
</dbReference>
<feature type="binding site" evidence="11">
    <location>
        <position position="36"/>
    </location>
    <ligand>
        <name>ATP</name>
        <dbReference type="ChEBI" id="CHEBI:30616"/>
    </ligand>
</feature>
<feature type="binding site" evidence="11">
    <location>
        <position position="87"/>
    </location>
    <ligand>
        <name>ATP</name>
        <dbReference type="ChEBI" id="CHEBI:30616"/>
    </ligand>
</feature>
<dbReference type="InterPro" id="IPR037196">
    <property type="entry name" value="HSP90_C"/>
</dbReference>
<evidence type="ECO:0000256" key="3">
    <source>
        <dbReference type="ARBA" id="ARBA00022490"/>
    </source>
</evidence>
<dbReference type="FunFam" id="3.30.565.10:FF:000009">
    <property type="entry name" value="Molecular chaperone HtpG"/>
    <property type="match status" value="1"/>
</dbReference>
<evidence type="ECO:0000256" key="7">
    <source>
        <dbReference type="ARBA" id="ARBA00023186"/>
    </source>
</evidence>
<evidence type="ECO:0000256" key="6">
    <source>
        <dbReference type="ARBA" id="ARBA00023016"/>
    </source>
</evidence>
<evidence type="ECO:0000259" key="12">
    <source>
        <dbReference type="SMART" id="SM00387"/>
    </source>
</evidence>
<dbReference type="Gene3D" id="1.20.120.790">
    <property type="entry name" value="Heat shock protein 90, C-terminal domain"/>
    <property type="match status" value="1"/>
</dbReference>
<evidence type="ECO:0000256" key="2">
    <source>
        <dbReference type="ARBA" id="ARBA00008239"/>
    </source>
</evidence>
<dbReference type="FunFam" id="1.20.120.790:FF:000002">
    <property type="entry name" value="Molecular chaperone HtpG"/>
    <property type="match status" value="1"/>
</dbReference>
<feature type="binding site" evidence="11">
    <location>
        <position position="40"/>
    </location>
    <ligand>
        <name>ATP</name>
        <dbReference type="ChEBI" id="CHEBI:30616"/>
    </ligand>
</feature>
<dbReference type="Pfam" id="PF13589">
    <property type="entry name" value="HATPase_c_3"/>
    <property type="match status" value="1"/>
</dbReference>
<gene>
    <name evidence="10 13" type="primary">htpG</name>
    <name evidence="13" type="ORF">SAMEA4384070_01165</name>
</gene>
<keyword evidence="6 10" id="KW-0346">Stress response</keyword>
<dbReference type="OrthoDB" id="9802640at2"/>
<dbReference type="InterPro" id="IPR001404">
    <property type="entry name" value="Hsp90_fam"/>
</dbReference>
<evidence type="ECO:0000313" key="13">
    <source>
        <dbReference type="EMBL" id="SNV94995.1"/>
    </source>
</evidence>
<dbReference type="InterPro" id="IPR020575">
    <property type="entry name" value="Hsp90_N"/>
</dbReference>
<feature type="binding site" evidence="11">
    <location>
        <position position="176"/>
    </location>
    <ligand>
        <name>ATP</name>
        <dbReference type="ChEBI" id="CHEBI:30616"/>
    </ligand>
</feature>
<evidence type="ECO:0000256" key="1">
    <source>
        <dbReference type="ARBA" id="ARBA00004496"/>
    </source>
</evidence>